<evidence type="ECO:0000259" key="13">
    <source>
        <dbReference type="PROSITE" id="PS50109"/>
    </source>
</evidence>
<dbReference type="PANTHER" id="PTHR43047">
    <property type="entry name" value="TWO-COMPONENT HISTIDINE PROTEIN KINASE"/>
    <property type="match status" value="1"/>
</dbReference>
<dbReference type="InterPro" id="IPR003661">
    <property type="entry name" value="HisK_dim/P_dom"/>
</dbReference>
<name>A0A1M6GGZ9_9BACT</name>
<dbReference type="RefSeq" id="WP_073473610.1">
    <property type="nucleotide sequence ID" value="NZ_FQZU01000004.1"/>
</dbReference>
<dbReference type="FunFam" id="1.10.287.130:FF:000038">
    <property type="entry name" value="Sensory transduction histidine kinase"/>
    <property type="match status" value="1"/>
</dbReference>
<dbReference type="SUPFAM" id="SSF55781">
    <property type="entry name" value="GAF domain-like"/>
    <property type="match status" value="1"/>
</dbReference>
<evidence type="ECO:0000256" key="4">
    <source>
        <dbReference type="ARBA" id="ARBA00022553"/>
    </source>
</evidence>
<evidence type="ECO:0000256" key="2">
    <source>
        <dbReference type="ARBA" id="ARBA00004370"/>
    </source>
</evidence>
<dbReference type="OrthoDB" id="9758705at2"/>
<evidence type="ECO:0000256" key="12">
    <source>
        <dbReference type="SAM" id="MobiDB-lite"/>
    </source>
</evidence>
<feature type="region of interest" description="Disordered" evidence="12">
    <location>
        <begin position="1"/>
        <end position="23"/>
    </location>
</feature>
<dbReference type="Pfam" id="PF00512">
    <property type="entry name" value="HisKA"/>
    <property type="match status" value="1"/>
</dbReference>
<evidence type="ECO:0000313" key="15">
    <source>
        <dbReference type="Proteomes" id="UP000183994"/>
    </source>
</evidence>
<organism evidence="14 15">
    <name type="scientific">Desulfatibacillum alkenivorans DSM 16219</name>
    <dbReference type="NCBI Taxonomy" id="1121393"/>
    <lineage>
        <taxon>Bacteria</taxon>
        <taxon>Pseudomonadati</taxon>
        <taxon>Thermodesulfobacteriota</taxon>
        <taxon>Desulfobacteria</taxon>
        <taxon>Desulfobacterales</taxon>
        <taxon>Desulfatibacillaceae</taxon>
        <taxon>Desulfatibacillum</taxon>
    </lineage>
</organism>
<dbReference type="SMART" id="SM00387">
    <property type="entry name" value="HATPase_c"/>
    <property type="match status" value="1"/>
</dbReference>
<evidence type="ECO:0000256" key="1">
    <source>
        <dbReference type="ARBA" id="ARBA00000085"/>
    </source>
</evidence>
<dbReference type="SMART" id="SM00388">
    <property type="entry name" value="HisKA"/>
    <property type="match status" value="1"/>
</dbReference>
<evidence type="ECO:0000256" key="3">
    <source>
        <dbReference type="ARBA" id="ARBA00012438"/>
    </source>
</evidence>
<feature type="domain" description="Histidine kinase" evidence="13">
    <location>
        <begin position="234"/>
        <end position="471"/>
    </location>
</feature>
<dbReference type="GO" id="GO:0000155">
    <property type="term" value="F:phosphorelay sensor kinase activity"/>
    <property type="evidence" value="ECO:0007669"/>
    <property type="project" value="InterPro"/>
</dbReference>
<comment type="subcellular location">
    <subcellularLocation>
        <location evidence="2">Membrane</location>
    </subcellularLocation>
</comment>
<dbReference type="STRING" id="1121393.SAMN02745216_01010"/>
<dbReference type="CDD" id="cd16922">
    <property type="entry name" value="HATPase_EvgS-ArcB-TorS-like"/>
    <property type="match status" value="1"/>
</dbReference>
<dbReference type="PANTHER" id="PTHR43047:SF63">
    <property type="entry name" value="HISTIDINE KINASE"/>
    <property type="match status" value="1"/>
</dbReference>
<dbReference type="InterPro" id="IPR036097">
    <property type="entry name" value="HisK_dim/P_sf"/>
</dbReference>
<dbReference type="SUPFAM" id="SSF47384">
    <property type="entry name" value="Homodimeric domain of signal transducing histidine kinase"/>
    <property type="match status" value="1"/>
</dbReference>
<dbReference type="GO" id="GO:0009927">
    <property type="term" value="F:histidine phosphotransfer kinase activity"/>
    <property type="evidence" value="ECO:0007669"/>
    <property type="project" value="TreeGrafter"/>
</dbReference>
<dbReference type="InterPro" id="IPR036890">
    <property type="entry name" value="HATPase_C_sf"/>
</dbReference>
<protein>
    <recommendedName>
        <fullName evidence="3">histidine kinase</fullName>
        <ecNumber evidence="3">2.7.13.3</ecNumber>
    </recommendedName>
</protein>
<dbReference type="GO" id="GO:0005886">
    <property type="term" value="C:plasma membrane"/>
    <property type="evidence" value="ECO:0007669"/>
    <property type="project" value="TreeGrafter"/>
</dbReference>
<proteinExistence type="predicted"/>
<keyword evidence="9" id="KW-0902">Two-component regulatory system</keyword>
<evidence type="ECO:0000256" key="6">
    <source>
        <dbReference type="ARBA" id="ARBA00022741"/>
    </source>
</evidence>
<dbReference type="InterPro" id="IPR003594">
    <property type="entry name" value="HATPase_dom"/>
</dbReference>
<keyword evidence="4" id="KW-0597">Phosphoprotein</keyword>
<evidence type="ECO:0000256" key="7">
    <source>
        <dbReference type="ARBA" id="ARBA00022777"/>
    </source>
</evidence>
<evidence type="ECO:0000256" key="8">
    <source>
        <dbReference type="ARBA" id="ARBA00022840"/>
    </source>
</evidence>
<accession>A0A1M6GGZ9</accession>
<evidence type="ECO:0000256" key="10">
    <source>
        <dbReference type="ARBA" id="ARBA00023136"/>
    </source>
</evidence>
<keyword evidence="7 14" id="KW-0418">Kinase</keyword>
<dbReference type="CDD" id="cd00082">
    <property type="entry name" value="HisKA"/>
    <property type="match status" value="1"/>
</dbReference>
<dbReference type="FunFam" id="3.30.565.10:FF:000006">
    <property type="entry name" value="Sensor histidine kinase WalK"/>
    <property type="match status" value="1"/>
</dbReference>
<gene>
    <name evidence="14" type="ORF">SAMN02745216_01010</name>
</gene>
<evidence type="ECO:0000256" key="5">
    <source>
        <dbReference type="ARBA" id="ARBA00022679"/>
    </source>
</evidence>
<keyword evidence="10" id="KW-0472">Membrane</keyword>
<dbReference type="GO" id="GO:0005524">
    <property type="term" value="F:ATP binding"/>
    <property type="evidence" value="ECO:0007669"/>
    <property type="project" value="UniProtKB-KW"/>
</dbReference>
<keyword evidence="11" id="KW-0175">Coiled coil</keyword>
<dbReference type="Gene3D" id="3.30.450.40">
    <property type="match status" value="1"/>
</dbReference>
<feature type="coiled-coil region" evidence="11">
    <location>
        <begin position="193"/>
        <end position="220"/>
    </location>
</feature>
<dbReference type="PROSITE" id="PS50109">
    <property type="entry name" value="HIS_KIN"/>
    <property type="match status" value="1"/>
</dbReference>
<dbReference type="EC" id="2.7.13.3" evidence="3"/>
<dbReference type="PRINTS" id="PR00344">
    <property type="entry name" value="BCTRLSENSOR"/>
</dbReference>
<comment type="catalytic activity">
    <reaction evidence="1">
        <text>ATP + protein L-histidine = ADP + protein N-phospho-L-histidine.</text>
        <dbReference type="EC" id="2.7.13.3"/>
    </reaction>
</comment>
<keyword evidence="15" id="KW-1185">Reference proteome</keyword>
<dbReference type="InterPro" id="IPR029016">
    <property type="entry name" value="GAF-like_dom_sf"/>
</dbReference>
<dbReference type="AlphaFoldDB" id="A0A1M6GGZ9"/>
<sequence>METDPEKTANNSGHAGGLSRAGKGRAAGQLARNLGLQHTCEILRITDVDSIVREGLDGVLKKYASIATRGGSLFLLDAKEQVLNLAARTGMDDNPPPCGDQVKVGTCLCGLAFQTGKPGAYAFGLDDSDHLNAQGGISDHGDLSIPLVAREFGALGVLHLRTEKGASIPREVIESLEKDCEKLADAVFSAQAVAKMTHQYKKLQEREEEQSQRVHRLRLALEHAKRAKSDFLSSVSHELRTPLNAILGFSQVLQEEYFGGLNTKQKQYVNDILESGKHLLDLINDILDLSRVESGEMKLEVEPLLISFILESSLHLIREKAFKHGIDITVDVSDEIKEMAILADHTKLKQILFNLLSNAAKFTPDNGAICVGARVIHDPADGGGSQDQDDNPGWIEVFVRDSGIGIEGDDKKRVFDDFYQVSAGLSGKTPGTGLGLPLAKRLVELHGGRIWVESEGRHQGSCFVFTLPIGICPWASKEEAQSAAG</sequence>
<evidence type="ECO:0000256" key="9">
    <source>
        <dbReference type="ARBA" id="ARBA00023012"/>
    </source>
</evidence>
<evidence type="ECO:0000313" key="14">
    <source>
        <dbReference type="EMBL" id="SHJ09244.1"/>
    </source>
</evidence>
<dbReference type="Gene3D" id="3.30.565.10">
    <property type="entry name" value="Histidine kinase-like ATPase, C-terminal domain"/>
    <property type="match status" value="1"/>
</dbReference>
<dbReference type="Proteomes" id="UP000183994">
    <property type="component" value="Unassembled WGS sequence"/>
</dbReference>
<dbReference type="InterPro" id="IPR004358">
    <property type="entry name" value="Sig_transdc_His_kin-like_C"/>
</dbReference>
<dbReference type="EMBL" id="FQZU01000004">
    <property type="protein sequence ID" value="SHJ09244.1"/>
    <property type="molecule type" value="Genomic_DNA"/>
</dbReference>
<evidence type="ECO:0000256" key="11">
    <source>
        <dbReference type="SAM" id="Coils"/>
    </source>
</evidence>
<dbReference type="SUPFAM" id="SSF55874">
    <property type="entry name" value="ATPase domain of HSP90 chaperone/DNA topoisomerase II/histidine kinase"/>
    <property type="match status" value="1"/>
</dbReference>
<keyword evidence="8" id="KW-0067">ATP-binding</keyword>
<reference evidence="15" key="1">
    <citation type="submission" date="2016-11" db="EMBL/GenBank/DDBJ databases">
        <authorList>
            <person name="Varghese N."/>
            <person name="Submissions S."/>
        </authorList>
    </citation>
    <scope>NUCLEOTIDE SEQUENCE [LARGE SCALE GENOMIC DNA]</scope>
    <source>
        <strain evidence="15">DSM 16219</strain>
    </source>
</reference>
<dbReference type="Gene3D" id="1.10.287.130">
    <property type="match status" value="1"/>
</dbReference>
<keyword evidence="6" id="KW-0547">Nucleotide-binding</keyword>
<dbReference type="InterPro" id="IPR005467">
    <property type="entry name" value="His_kinase_dom"/>
</dbReference>
<dbReference type="Pfam" id="PF02518">
    <property type="entry name" value="HATPase_c"/>
    <property type="match status" value="1"/>
</dbReference>
<keyword evidence="5" id="KW-0808">Transferase</keyword>